<feature type="domain" description="NAD-dependent epimerase/dehydratase" evidence="1">
    <location>
        <begin position="4"/>
        <end position="43"/>
    </location>
</feature>
<sequence>MQKVLITGGAGFIGSHLADELLAHGYRVRVLDSLDPRCTARRAAVPSTSVAKPS</sequence>
<protein>
    <submittedName>
        <fullName evidence="2">NAD-dependent epimerase/dehydratase family protein</fullName>
    </submittedName>
</protein>
<dbReference type="Proteomes" id="UP000500826">
    <property type="component" value="Chromosome"/>
</dbReference>
<proteinExistence type="predicted"/>
<reference evidence="2 3" key="1">
    <citation type="submission" date="2020-05" db="EMBL/GenBank/DDBJ databases">
        <title>Ramlibacter rhizophilus sp. nov., isolated from rhizosphere soil of national flower Mugunghwa from South Korea.</title>
        <authorList>
            <person name="Zheng-Fei Y."/>
            <person name="Huan T."/>
        </authorList>
    </citation>
    <scope>NUCLEOTIDE SEQUENCE [LARGE SCALE GENOMIC DNA]</scope>
    <source>
        <strain evidence="2 3">H242</strain>
    </source>
</reference>
<dbReference type="EMBL" id="CP053418">
    <property type="protein sequence ID" value="QJW83664.1"/>
    <property type="molecule type" value="Genomic_DNA"/>
</dbReference>
<evidence type="ECO:0000313" key="3">
    <source>
        <dbReference type="Proteomes" id="UP000500826"/>
    </source>
</evidence>
<evidence type="ECO:0000259" key="1">
    <source>
        <dbReference type="Pfam" id="PF01370"/>
    </source>
</evidence>
<accession>A0ABX6P0U4</accession>
<dbReference type="Pfam" id="PF01370">
    <property type="entry name" value="Epimerase"/>
    <property type="match status" value="1"/>
</dbReference>
<evidence type="ECO:0000313" key="2">
    <source>
        <dbReference type="EMBL" id="QJW83664.1"/>
    </source>
</evidence>
<gene>
    <name evidence="2" type="ORF">HK414_05175</name>
</gene>
<name>A0ABX6P0U4_9BURK</name>
<dbReference type="InterPro" id="IPR036291">
    <property type="entry name" value="NAD(P)-bd_dom_sf"/>
</dbReference>
<organism evidence="2 3">
    <name type="scientific">Ramlibacter terrae</name>
    <dbReference type="NCBI Taxonomy" id="2732511"/>
    <lineage>
        <taxon>Bacteria</taxon>
        <taxon>Pseudomonadati</taxon>
        <taxon>Pseudomonadota</taxon>
        <taxon>Betaproteobacteria</taxon>
        <taxon>Burkholderiales</taxon>
        <taxon>Comamonadaceae</taxon>
        <taxon>Ramlibacter</taxon>
    </lineage>
</organism>
<dbReference type="SUPFAM" id="SSF51735">
    <property type="entry name" value="NAD(P)-binding Rossmann-fold domains"/>
    <property type="match status" value="1"/>
</dbReference>
<keyword evidence="3" id="KW-1185">Reference proteome</keyword>
<dbReference type="InterPro" id="IPR001509">
    <property type="entry name" value="Epimerase_deHydtase"/>
</dbReference>
<dbReference type="Gene3D" id="3.40.50.720">
    <property type="entry name" value="NAD(P)-binding Rossmann-like Domain"/>
    <property type="match status" value="1"/>
</dbReference>